<keyword evidence="14 19" id="KW-0560">Oxidoreductase</keyword>
<dbReference type="GO" id="GO:0009252">
    <property type="term" value="P:peptidoglycan biosynthetic process"/>
    <property type="evidence" value="ECO:0007669"/>
    <property type="project" value="UniProtKB-UniRule"/>
</dbReference>
<accession>A0A2N7PNE6</accession>
<evidence type="ECO:0000256" key="1">
    <source>
        <dbReference type="ARBA" id="ARBA00001974"/>
    </source>
</evidence>
<proteinExistence type="inferred from homology"/>
<comment type="subcellular location">
    <subcellularLocation>
        <location evidence="3 19">Cytoplasm</location>
    </subcellularLocation>
</comment>
<keyword evidence="11 19" id="KW-0521">NADP</keyword>
<dbReference type="GO" id="GO:0008360">
    <property type="term" value="P:regulation of cell shape"/>
    <property type="evidence" value="ECO:0007669"/>
    <property type="project" value="UniProtKB-KW"/>
</dbReference>
<dbReference type="PROSITE" id="PS51387">
    <property type="entry name" value="FAD_PCMH"/>
    <property type="match status" value="1"/>
</dbReference>
<sequence>MRKDQKMWLKDLDKKLEELNIIFKVDEPLAPYTSIKIGGPCKRMIFPEKEKSLLKILKFLENSEIPFFVLGGGSKLLVSDKGFEGVVINFCKFKGIEITEENEKKIILKILAGTRINEIIGMGIRKGFGGLEFLGGIPATLGGAIKMNAGAFGNTISQLVKNIRIYKNGKIKNIKSEESLWEYRKFKENGIVISTELEMERMEKERVKELLKKYLEKRKKTQPLFEKTFGSVFKNPPTYYAGALIEACNLKGYQIGSAKISEKHANFIVNLGDAKAEDVLQLIKLVQEKVFLKFGIKLEPEVNFLGCSL</sequence>
<dbReference type="Gene3D" id="3.30.465.10">
    <property type="match status" value="1"/>
</dbReference>
<evidence type="ECO:0000256" key="7">
    <source>
        <dbReference type="ARBA" id="ARBA00022490"/>
    </source>
</evidence>
<dbReference type="InterPro" id="IPR016167">
    <property type="entry name" value="FAD-bd_PCMH_sub1"/>
</dbReference>
<evidence type="ECO:0000313" key="21">
    <source>
        <dbReference type="EMBL" id="PMP66956.1"/>
    </source>
</evidence>
<comment type="catalytic activity">
    <reaction evidence="18 19">
        <text>UDP-N-acetyl-alpha-D-muramate + NADP(+) = UDP-N-acetyl-3-O-(1-carboxyvinyl)-alpha-D-glucosamine + NADPH + H(+)</text>
        <dbReference type="Rhea" id="RHEA:12248"/>
        <dbReference type="ChEBI" id="CHEBI:15378"/>
        <dbReference type="ChEBI" id="CHEBI:57783"/>
        <dbReference type="ChEBI" id="CHEBI:58349"/>
        <dbReference type="ChEBI" id="CHEBI:68483"/>
        <dbReference type="ChEBI" id="CHEBI:70757"/>
        <dbReference type="EC" id="1.3.1.98"/>
    </reaction>
</comment>
<evidence type="ECO:0000256" key="5">
    <source>
        <dbReference type="ARBA" id="ARBA00012518"/>
    </source>
</evidence>
<evidence type="ECO:0000256" key="6">
    <source>
        <dbReference type="ARBA" id="ARBA00015188"/>
    </source>
</evidence>
<dbReference type="Gene3D" id="3.30.43.10">
    <property type="entry name" value="Uridine Diphospho-n-acetylenolpyruvylglucosamine Reductase, domain 2"/>
    <property type="match status" value="1"/>
</dbReference>
<dbReference type="Pfam" id="PF01565">
    <property type="entry name" value="FAD_binding_4"/>
    <property type="match status" value="1"/>
</dbReference>
<evidence type="ECO:0000256" key="12">
    <source>
        <dbReference type="ARBA" id="ARBA00022960"/>
    </source>
</evidence>
<dbReference type="Proteomes" id="UP000235460">
    <property type="component" value="Unassembled WGS sequence"/>
</dbReference>
<comment type="caution">
    <text evidence="21">The sequence shown here is derived from an EMBL/GenBank/DDBJ whole genome shotgun (WGS) entry which is preliminary data.</text>
</comment>
<dbReference type="InterPro" id="IPR006094">
    <property type="entry name" value="Oxid_FAD_bind_N"/>
</dbReference>
<dbReference type="GO" id="GO:0005829">
    <property type="term" value="C:cytosol"/>
    <property type="evidence" value="ECO:0007669"/>
    <property type="project" value="TreeGrafter"/>
</dbReference>
<evidence type="ECO:0000256" key="13">
    <source>
        <dbReference type="ARBA" id="ARBA00022984"/>
    </source>
</evidence>
<comment type="cofactor">
    <cofactor evidence="1 19">
        <name>FAD</name>
        <dbReference type="ChEBI" id="CHEBI:57692"/>
    </cofactor>
</comment>
<feature type="active site" evidence="19">
    <location>
        <position position="301"/>
    </location>
</feature>
<dbReference type="GO" id="GO:0071949">
    <property type="term" value="F:FAD binding"/>
    <property type="evidence" value="ECO:0007669"/>
    <property type="project" value="InterPro"/>
</dbReference>
<dbReference type="Gene3D" id="3.90.78.10">
    <property type="entry name" value="UDP-N-acetylenolpyruvoylglucosamine reductase, C-terminal domain"/>
    <property type="match status" value="1"/>
</dbReference>
<feature type="active site" description="Proton donor" evidence="19">
    <location>
        <position position="231"/>
    </location>
</feature>
<evidence type="ECO:0000256" key="19">
    <source>
        <dbReference type="HAMAP-Rule" id="MF_00037"/>
    </source>
</evidence>
<feature type="domain" description="FAD-binding PCMH-type" evidence="20">
    <location>
        <begin position="37"/>
        <end position="202"/>
    </location>
</feature>
<dbReference type="InterPro" id="IPR036635">
    <property type="entry name" value="MurB_C_sf"/>
</dbReference>
<organism evidence="21 22">
    <name type="scientific">Thermodesulfobacterium geofontis</name>
    <dbReference type="NCBI Taxonomy" id="1295609"/>
    <lineage>
        <taxon>Bacteria</taxon>
        <taxon>Pseudomonadati</taxon>
        <taxon>Thermodesulfobacteriota</taxon>
        <taxon>Thermodesulfobacteria</taxon>
        <taxon>Thermodesulfobacteriales</taxon>
        <taxon>Thermodesulfobacteriaceae</taxon>
        <taxon>Thermodesulfobacterium</taxon>
    </lineage>
</organism>
<evidence type="ECO:0000313" key="22">
    <source>
        <dbReference type="Proteomes" id="UP000235460"/>
    </source>
</evidence>
<evidence type="ECO:0000256" key="9">
    <source>
        <dbReference type="ARBA" id="ARBA00022630"/>
    </source>
</evidence>
<dbReference type="InterPro" id="IPR036318">
    <property type="entry name" value="FAD-bd_PCMH-like_sf"/>
</dbReference>
<keyword evidence="12 19" id="KW-0133">Cell shape</keyword>
<evidence type="ECO:0000256" key="8">
    <source>
        <dbReference type="ARBA" id="ARBA00022618"/>
    </source>
</evidence>
<dbReference type="UniPathway" id="UPA00219"/>
<dbReference type="PANTHER" id="PTHR21071:SF4">
    <property type="entry name" value="UDP-N-ACETYLENOLPYRUVOYLGLUCOSAMINE REDUCTASE"/>
    <property type="match status" value="1"/>
</dbReference>
<evidence type="ECO:0000256" key="16">
    <source>
        <dbReference type="ARBA" id="ARBA00023316"/>
    </source>
</evidence>
<comment type="function">
    <text evidence="2 19">Cell wall formation.</text>
</comment>
<keyword evidence="16 19" id="KW-0961">Cell wall biogenesis/degradation</keyword>
<protein>
    <recommendedName>
        <fullName evidence="6 19">UDP-N-acetylenolpyruvoylglucosamine reductase</fullName>
        <ecNumber evidence="5 19">1.3.1.98</ecNumber>
    </recommendedName>
    <alternativeName>
        <fullName evidence="17 19">UDP-N-acetylmuramate dehydrogenase</fullName>
    </alternativeName>
</protein>
<dbReference type="SUPFAM" id="SSF56194">
    <property type="entry name" value="Uridine diphospho-N-Acetylenolpyruvylglucosamine reductase, MurB, C-terminal domain"/>
    <property type="match status" value="1"/>
</dbReference>
<dbReference type="EMBL" id="PNIK01000062">
    <property type="protein sequence ID" value="PMP66956.1"/>
    <property type="molecule type" value="Genomic_DNA"/>
</dbReference>
<comment type="similarity">
    <text evidence="19">Belongs to the MurB family.</text>
</comment>
<evidence type="ECO:0000256" key="15">
    <source>
        <dbReference type="ARBA" id="ARBA00023306"/>
    </source>
</evidence>
<keyword evidence="7 19" id="KW-0963">Cytoplasm</keyword>
<dbReference type="InterPro" id="IPR003170">
    <property type="entry name" value="MurB"/>
</dbReference>
<dbReference type="EC" id="1.3.1.98" evidence="5 19"/>
<keyword evidence="13 19" id="KW-0573">Peptidoglycan synthesis</keyword>
<keyword evidence="15 19" id="KW-0131">Cell cycle</keyword>
<evidence type="ECO:0000256" key="4">
    <source>
        <dbReference type="ARBA" id="ARBA00004752"/>
    </source>
</evidence>
<dbReference type="InterPro" id="IPR016169">
    <property type="entry name" value="FAD-bd_PCMH_sub2"/>
</dbReference>
<keyword evidence="9 19" id="KW-0285">Flavoprotein</keyword>
<comment type="pathway">
    <text evidence="4 19">Cell wall biogenesis; peptidoglycan biosynthesis.</text>
</comment>
<dbReference type="NCBIfam" id="TIGR00179">
    <property type="entry name" value="murB"/>
    <property type="match status" value="1"/>
</dbReference>
<dbReference type="GO" id="GO:0051301">
    <property type="term" value="P:cell division"/>
    <property type="evidence" value="ECO:0007669"/>
    <property type="project" value="UniProtKB-KW"/>
</dbReference>
<evidence type="ECO:0000256" key="2">
    <source>
        <dbReference type="ARBA" id="ARBA00003921"/>
    </source>
</evidence>
<reference evidence="21 22" key="1">
    <citation type="submission" date="2018-01" db="EMBL/GenBank/DDBJ databases">
        <title>Metagenomic assembled genomes from two thermal pools in the Uzon Caldera, Kamchatka, Russia.</title>
        <authorList>
            <person name="Wilkins L."/>
            <person name="Ettinger C."/>
        </authorList>
    </citation>
    <scope>NUCLEOTIDE SEQUENCE [LARGE SCALE GENOMIC DNA]</scope>
    <source>
        <strain evidence="21">ZAV-08</strain>
    </source>
</reference>
<dbReference type="GO" id="GO:0071555">
    <property type="term" value="P:cell wall organization"/>
    <property type="evidence" value="ECO:0007669"/>
    <property type="project" value="UniProtKB-KW"/>
</dbReference>
<dbReference type="NCBIfam" id="NF010480">
    <property type="entry name" value="PRK13905.1"/>
    <property type="match status" value="1"/>
</dbReference>
<evidence type="ECO:0000256" key="17">
    <source>
        <dbReference type="ARBA" id="ARBA00031026"/>
    </source>
</evidence>
<evidence type="ECO:0000259" key="20">
    <source>
        <dbReference type="PROSITE" id="PS51387"/>
    </source>
</evidence>
<evidence type="ECO:0000256" key="18">
    <source>
        <dbReference type="ARBA" id="ARBA00048914"/>
    </source>
</evidence>
<dbReference type="PANTHER" id="PTHR21071">
    <property type="entry name" value="UDP-N-ACETYLENOLPYRUVOYLGLUCOSAMINE REDUCTASE"/>
    <property type="match status" value="1"/>
</dbReference>
<evidence type="ECO:0000256" key="14">
    <source>
        <dbReference type="ARBA" id="ARBA00023002"/>
    </source>
</evidence>
<name>A0A2N7PNE6_9BACT</name>
<dbReference type="SUPFAM" id="SSF56176">
    <property type="entry name" value="FAD-binding/transporter-associated domain-like"/>
    <property type="match status" value="1"/>
</dbReference>
<gene>
    <name evidence="19" type="primary">murB</name>
    <name evidence="21" type="ORF">C0190_04365</name>
</gene>
<dbReference type="HAMAP" id="MF_00037">
    <property type="entry name" value="MurB"/>
    <property type="match status" value="1"/>
</dbReference>
<feature type="active site" evidence="19">
    <location>
        <position position="184"/>
    </location>
</feature>
<dbReference type="InterPro" id="IPR016166">
    <property type="entry name" value="FAD-bd_PCMH"/>
</dbReference>
<dbReference type="GO" id="GO:0008762">
    <property type="term" value="F:UDP-N-acetylmuramate dehydrogenase activity"/>
    <property type="evidence" value="ECO:0007669"/>
    <property type="project" value="UniProtKB-UniRule"/>
</dbReference>
<evidence type="ECO:0000256" key="11">
    <source>
        <dbReference type="ARBA" id="ARBA00022857"/>
    </source>
</evidence>
<keyword evidence="8 19" id="KW-0132">Cell division</keyword>
<keyword evidence="10 19" id="KW-0274">FAD</keyword>
<dbReference type="InterPro" id="IPR011601">
    <property type="entry name" value="MurB_C"/>
</dbReference>
<evidence type="ECO:0000256" key="3">
    <source>
        <dbReference type="ARBA" id="ARBA00004496"/>
    </source>
</evidence>
<dbReference type="Pfam" id="PF02873">
    <property type="entry name" value="MurB_C"/>
    <property type="match status" value="1"/>
</dbReference>
<evidence type="ECO:0000256" key="10">
    <source>
        <dbReference type="ARBA" id="ARBA00022827"/>
    </source>
</evidence>
<dbReference type="AlphaFoldDB" id="A0A2N7PNE6"/>